<sequence length="205" mass="23135">MCSTSVGYSCTTSTSFSMVRQKLRPHTSWNINTMDESGRLSINHFTVTKTTLSCGSICVKVSQLRSLVGGRNRDDYGRTNREARENKHWKHGHEQNPAGSGAGPPCRHLRDGSEPRGHPMEPDTTTAVYKSRQSGRRRLEKHVRQEEEATNYNVVQRKRPRYLPIAADICHFIATNVLPSPLAAVLTVSVFFNELHSFIVMRGRK</sequence>
<gene>
    <name evidence="2" type="ORF">KUDE01_019196</name>
</gene>
<reference evidence="2" key="1">
    <citation type="submission" date="2023-04" db="EMBL/GenBank/DDBJ databases">
        <title>Chromosome-level genome of Chaenocephalus aceratus.</title>
        <authorList>
            <person name="Park H."/>
        </authorList>
    </citation>
    <scope>NUCLEOTIDE SEQUENCE</scope>
    <source>
        <strain evidence="2">DE</strain>
        <tissue evidence="2">Muscle</tissue>
    </source>
</reference>
<dbReference type="AlphaFoldDB" id="A0AAD9F9J9"/>
<accession>A0AAD9F9J9</accession>
<dbReference type="EMBL" id="JASDAP010000011">
    <property type="protein sequence ID" value="KAK1893734.1"/>
    <property type="molecule type" value="Genomic_DNA"/>
</dbReference>
<evidence type="ECO:0000256" key="1">
    <source>
        <dbReference type="SAM" id="MobiDB-lite"/>
    </source>
</evidence>
<feature type="compositionally biased region" description="Basic and acidic residues" evidence="1">
    <location>
        <begin position="71"/>
        <end position="86"/>
    </location>
</feature>
<name>A0AAD9F9J9_DISEL</name>
<comment type="caution">
    <text evidence="2">The sequence shown here is derived from an EMBL/GenBank/DDBJ whole genome shotgun (WGS) entry which is preliminary data.</text>
</comment>
<keyword evidence="3" id="KW-1185">Reference proteome</keyword>
<evidence type="ECO:0000313" key="2">
    <source>
        <dbReference type="EMBL" id="KAK1893734.1"/>
    </source>
</evidence>
<dbReference type="Proteomes" id="UP001228049">
    <property type="component" value="Unassembled WGS sequence"/>
</dbReference>
<organism evidence="2 3">
    <name type="scientific">Dissostichus eleginoides</name>
    <name type="common">Patagonian toothfish</name>
    <name type="synonym">Dissostichus amissus</name>
    <dbReference type="NCBI Taxonomy" id="100907"/>
    <lineage>
        <taxon>Eukaryota</taxon>
        <taxon>Metazoa</taxon>
        <taxon>Chordata</taxon>
        <taxon>Craniata</taxon>
        <taxon>Vertebrata</taxon>
        <taxon>Euteleostomi</taxon>
        <taxon>Actinopterygii</taxon>
        <taxon>Neopterygii</taxon>
        <taxon>Teleostei</taxon>
        <taxon>Neoteleostei</taxon>
        <taxon>Acanthomorphata</taxon>
        <taxon>Eupercaria</taxon>
        <taxon>Perciformes</taxon>
        <taxon>Notothenioidei</taxon>
        <taxon>Nototheniidae</taxon>
        <taxon>Dissostichus</taxon>
    </lineage>
</organism>
<feature type="compositionally biased region" description="Basic and acidic residues" evidence="1">
    <location>
        <begin position="108"/>
        <end position="121"/>
    </location>
</feature>
<proteinExistence type="predicted"/>
<feature type="region of interest" description="Disordered" evidence="1">
    <location>
        <begin position="71"/>
        <end position="126"/>
    </location>
</feature>
<protein>
    <submittedName>
        <fullName evidence="2">WASH complex subunit 3</fullName>
    </submittedName>
</protein>
<evidence type="ECO:0000313" key="3">
    <source>
        <dbReference type="Proteomes" id="UP001228049"/>
    </source>
</evidence>